<evidence type="ECO:0000313" key="3">
    <source>
        <dbReference type="EMBL" id="SMD24204.1"/>
    </source>
</evidence>
<evidence type="ECO:0000313" key="4">
    <source>
        <dbReference type="Proteomes" id="UP000192674"/>
    </source>
</evidence>
<dbReference type="AlphaFoldDB" id="A0A1Y5Y4C3"/>
<dbReference type="PROSITE" id="PS51257">
    <property type="entry name" value="PROKAR_LIPOPROTEIN"/>
    <property type="match status" value="1"/>
</dbReference>
<feature type="compositionally biased region" description="Polar residues" evidence="1">
    <location>
        <begin position="31"/>
        <end position="48"/>
    </location>
</feature>
<feature type="region of interest" description="Disordered" evidence="1">
    <location>
        <begin position="81"/>
        <end position="116"/>
    </location>
</feature>
<feature type="region of interest" description="Disordered" evidence="1">
    <location>
        <begin position="168"/>
        <end position="192"/>
    </location>
</feature>
<proteinExistence type="predicted"/>
<dbReference type="RefSeq" id="WP_160097050.1">
    <property type="nucleotide sequence ID" value="NZ_FWXV01000010.1"/>
</dbReference>
<dbReference type="EMBL" id="FWXV01000010">
    <property type="protein sequence ID" value="SMD24204.1"/>
    <property type="molecule type" value="Genomic_DNA"/>
</dbReference>
<keyword evidence="2" id="KW-0732">Signal</keyword>
<reference evidence="3 4" key="1">
    <citation type="submission" date="2017-04" db="EMBL/GenBank/DDBJ databases">
        <authorList>
            <person name="Afonso C.L."/>
            <person name="Miller P.J."/>
            <person name="Scott M.A."/>
            <person name="Spackman E."/>
            <person name="Goraichik I."/>
            <person name="Dimitrov K.M."/>
            <person name="Suarez D.L."/>
            <person name="Swayne D.E."/>
        </authorList>
    </citation>
    <scope>NUCLEOTIDE SEQUENCE [LARGE SCALE GENOMIC DNA]</scope>
    <source>
        <strain evidence="3 4">DSM 43828</strain>
    </source>
</reference>
<evidence type="ECO:0008006" key="5">
    <source>
        <dbReference type="Google" id="ProtNLM"/>
    </source>
</evidence>
<name>A0A1Y5Y4C3_KIBAR</name>
<evidence type="ECO:0000256" key="2">
    <source>
        <dbReference type="SAM" id="SignalP"/>
    </source>
</evidence>
<sequence length="206" mass="21625">MKLVITGVLVGVAALSACSSQAEQAAPRVASVQTSESATPSPQGQPSSPVKDRPRFRIDMTAEEEARLYDDYRKCMVDHGMPADLGRGRDDGQSGPVLPGSPGQSGAGGQKPPKEVVEAAAKACDGLLPLPAWENDINNPEAFDFARRVVSCLRAKGVKYVEVSKNEDSGMVGPAFGGPQNDPESISKGLDLTPKCEREVAAGGYK</sequence>
<evidence type="ECO:0000256" key="1">
    <source>
        <dbReference type="SAM" id="MobiDB-lite"/>
    </source>
</evidence>
<feature type="region of interest" description="Disordered" evidence="1">
    <location>
        <begin position="23"/>
        <end position="57"/>
    </location>
</feature>
<protein>
    <recommendedName>
        <fullName evidence="5">Lipoprotein</fullName>
    </recommendedName>
</protein>
<dbReference type="OrthoDB" id="3297121at2"/>
<gene>
    <name evidence="3" type="ORF">SAMN05661093_08357</name>
</gene>
<feature type="chain" id="PRO_5012961070" description="Lipoprotein" evidence="2">
    <location>
        <begin position="26"/>
        <end position="206"/>
    </location>
</feature>
<feature type="signal peptide" evidence="2">
    <location>
        <begin position="1"/>
        <end position="25"/>
    </location>
</feature>
<organism evidence="3 4">
    <name type="scientific">Kibdelosporangium aridum</name>
    <dbReference type="NCBI Taxonomy" id="2030"/>
    <lineage>
        <taxon>Bacteria</taxon>
        <taxon>Bacillati</taxon>
        <taxon>Actinomycetota</taxon>
        <taxon>Actinomycetes</taxon>
        <taxon>Pseudonocardiales</taxon>
        <taxon>Pseudonocardiaceae</taxon>
        <taxon>Kibdelosporangium</taxon>
    </lineage>
</organism>
<accession>A0A1Y5Y4C3</accession>
<keyword evidence="4" id="KW-1185">Reference proteome</keyword>
<dbReference type="Proteomes" id="UP000192674">
    <property type="component" value="Unassembled WGS sequence"/>
</dbReference>